<proteinExistence type="predicted"/>
<organism evidence="1 2">
    <name type="scientific">Muricomes intestini</name>
    <dbReference type="NCBI Taxonomy" id="1796634"/>
    <lineage>
        <taxon>Bacteria</taxon>
        <taxon>Bacillati</taxon>
        <taxon>Bacillota</taxon>
        <taxon>Clostridia</taxon>
        <taxon>Lachnospirales</taxon>
        <taxon>Lachnospiraceae</taxon>
        <taxon>Muricomes</taxon>
    </lineage>
</organism>
<evidence type="ECO:0000313" key="1">
    <source>
        <dbReference type="EMBL" id="TCS80239.1"/>
    </source>
</evidence>
<protein>
    <submittedName>
        <fullName evidence="1">Uncharacterized protein</fullName>
    </submittedName>
</protein>
<keyword evidence="2" id="KW-1185">Reference proteome</keyword>
<dbReference type="EMBL" id="SLZZ01000006">
    <property type="protein sequence ID" value="TCS80239.1"/>
    <property type="molecule type" value="Genomic_DNA"/>
</dbReference>
<accession>A0A4R3KBH4</accession>
<gene>
    <name evidence="1" type="ORF">EDD59_10665</name>
</gene>
<name>A0A4R3KBH4_9FIRM</name>
<evidence type="ECO:0000313" key="2">
    <source>
        <dbReference type="Proteomes" id="UP000295726"/>
    </source>
</evidence>
<reference evidence="1 2" key="1">
    <citation type="submission" date="2019-03" db="EMBL/GenBank/DDBJ databases">
        <title>Genomic Encyclopedia of Type Strains, Phase IV (KMG-IV): sequencing the most valuable type-strain genomes for metagenomic binning, comparative biology and taxonomic classification.</title>
        <authorList>
            <person name="Goeker M."/>
        </authorList>
    </citation>
    <scope>NUCLEOTIDE SEQUENCE [LARGE SCALE GENOMIC DNA]</scope>
    <source>
        <strain evidence="1 2">DSM 29489</strain>
    </source>
</reference>
<dbReference type="RefSeq" id="WP_165920876.1">
    <property type="nucleotide sequence ID" value="NZ_DAIRMY010000151.1"/>
</dbReference>
<comment type="caution">
    <text evidence="1">The sequence shown here is derived from an EMBL/GenBank/DDBJ whole genome shotgun (WGS) entry which is preliminary data.</text>
</comment>
<dbReference type="AlphaFoldDB" id="A0A4R3KBH4"/>
<sequence>MNNDYRGTTTQHGNIMVVENALVEFTFNAIGEGSYLLISYISPGTNMMQFIELLRLNINKNTVILDYSGFPTDFSAIRKGMYVDAIYSPVLTRSNPPQSSAFLIVIKTDHQATLGFTMDQIIEVDIDNNCLYTGSADDTGNRIKFTISDKTFIRDQTGVPADIHSPQPGQSARIIHAALKNNGTPQEIAALYIQLI</sequence>
<dbReference type="Proteomes" id="UP000295726">
    <property type="component" value="Unassembled WGS sequence"/>
</dbReference>